<proteinExistence type="predicted"/>
<protein>
    <submittedName>
        <fullName evidence="1">Uncharacterized protein</fullName>
    </submittedName>
</protein>
<reference evidence="1 2" key="1">
    <citation type="submission" date="2020-10" db="EMBL/GenBank/DDBJ databases">
        <title>Complete genome sequence of Paludibaculum fermentans P105T, a facultatively anaerobic acidobacterium capable of dissimilatory Fe(III) reduction.</title>
        <authorList>
            <person name="Dedysh S.N."/>
            <person name="Beletsky A.V."/>
            <person name="Kulichevskaya I.S."/>
            <person name="Mardanov A.V."/>
            <person name="Ravin N.V."/>
        </authorList>
    </citation>
    <scope>NUCLEOTIDE SEQUENCE [LARGE SCALE GENOMIC DNA]</scope>
    <source>
        <strain evidence="1 2">P105</strain>
    </source>
</reference>
<dbReference type="RefSeq" id="WP_194449873.1">
    <property type="nucleotide sequence ID" value="NZ_CP063849.1"/>
</dbReference>
<name>A0A7S7SLN1_PALFE</name>
<evidence type="ECO:0000313" key="2">
    <source>
        <dbReference type="Proteomes" id="UP000593892"/>
    </source>
</evidence>
<dbReference type="AlphaFoldDB" id="A0A7S7SLN1"/>
<evidence type="ECO:0000313" key="1">
    <source>
        <dbReference type="EMBL" id="QOY88210.1"/>
    </source>
</evidence>
<keyword evidence="2" id="KW-1185">Reference proteome</keyword>
<dbReference type="KEGG" id="pfer:IRI77_36660"/>
<dbReference type="EMBL" id="CP063849">
    <property type="protein sequence ID" value="QOY88210.1"/>
    <property type="molecule type" value="Genomic_DNA"/>
</dbReference>
<accession>A0A7S7SLN1</accession>
<sequence>MELATRTQYALSPGADEALYVATDLGWWKTDCAATFSRDVQINDTAYRRLDPEYFAWLRGKLTLAKEAADKGRIDRTAFDELRARFQEIEAWALEHFGAQALLVAIRTHEPRTYCPPQAESETRRLVPPPRDDERINRAIRLVDGIREKALSVGWSLELLYRHEGFHKRPFAGQYGLVCYIAAGARLGEVARQWIEIIGPPPTEVRTRFYNPDVDQPWIVRVDPTKK</sequence>
<dbReference type="Proteomes" id="UP000593892">
    <property type="component" value="Chromosome"/>
</dbReference>
<gene>
    <name evidence="1" type="ORF">IRI77_36660</name>
</gene>
<organism evidence="1 2">
    <name type="scientific">Paludibaculum fermentans</name>
    <dbReference type="NCBI Taxonomy" id="1473598"/>
    <lineage>
        <taxon>Bacteria</taxon>
        <taxon>Pseudomonadati</taxon>
        <taxon>Acidobacteriota</taxon>
        <taxon>Terriglobia</taxon>
        <taxon>Bryobacterales</taxon>
        <taxon>Bryobacteraceae</taxon>
        <taxon>Paludibaculum</taxon>
    </lineage>
</organism>